<reference evidence="2 3" key="1">
    <citation type="submission" date="2024-03" db="EMBL/GenBank/DDBJ databases">
        <title>A high-quality draft genome sequence of Diaporthe vaccinii, a causative agent of upright dieback and viscid rot disease in cranberry plants.</title>
        <authorList>
            <person name="Sarrasin M."/>
            <person name="Lang B.F."/>
            <person name="Burger G."/>
        </authorList>
    </citation>
    <scope>NUCLEOTIDE SEQUENCE [LARGE SCALE GENOMIC DNA]</scope>
    <source>
        <strain evidence="2 3">IS7</strain>
    </source>
</reference>
<feature type="region of interest" description="Disordered" evidence="1">
    <location>
        <begin position="168"/>
        <end position="225"/>
    </location>
</feature>
<proteinExistence type="predicted"/>
<keyword evidence="3" id="KW-1185">Reference proteome</keyword>
<feature type="region of interest" description="Disordered" evidence="1">
    <location>
        <begin position="284"/>
        <end position="304"/>
    </location>
</feature>
<sequence length="575" mass="63909">MPDFYAVPYPASQDPGVTYPRRSRTSEYRRLVAEPCKAGKLSVAGYRWAAYLYGGESCVSLRTYTTTTRYDSLLARRQGDCEAFRQTLHEEGYNGLPDRDVEYNIFVPHDLLPDLPIGRSVTEAQAKSLISRYPIPCWINRNSSLYRGWDLCDATWKGEQTLEDLGLTEEDEQEHMTNSSAPNFHENPPSPYSYGPSPNHRHRGTPRNRRYNMPPKDQARNPRGQFVRQDKEIMVTAKEATAAIFAAAALTHMAENPSMYPAEWTTGAKTNKAAILALATKLSDEAQEPQSPADVLRRLNLGSGLSTPSRKRKLTVSLLGDDEEDSEPVYPTAPKFSLDNPFASPAKKKADVARSEKSNPAAIATLLETKNFYVDLTTFMSKFGDIVNLEFDPRCPAVADLLNNRPAQRDEMLDIEGQRVAAVFIHDKYATASLVPGVLFAGLYKAVDTLRNFDPDNKTDCVPISFILHGLLRMNRDFGVVKIRYTDDNQFDRPSTIRAWKTKYGQSLTATSYDAMRNRVAGLVDYVKTHGVVKCHALTDSEVDLVAAGVADDAMEAIWGDAGNARVGGNAADID</sequence>
<protein>
    <submittedName>
        <fullName evidence="2">Uncharacterized protein</fullName>
    </submittedName>
</protein>
<comment type="caution">
    <text evidence="2">The sequence shown here is derived from an EMBL/GenBank/DDBJ whole genome shotgun (WGS) entry which is preliminary data.</text>
</comment>
<evidence type="ECO:0000313" key="2">
    <source>
        <dbReference type="EMBL" id="KAL2276187.1"/>
    </source>
</evidence>
<feature type="compositionally biased region" description="Basic residues" evidence="1">
    <location>
        <begin position="199"/>
        <end position="210"/>
    </location>
</feature>
<accession>A0ABR4E173</accession>
<evidence type="ECO:0000313" key="3">
    <source>
        <dbReference type="Proteomes" id="UP001600888"/>
    </source>
</evidence>
<evidence type="ECO:0000256" key="1">
    <source>
        <dbReference type="SAM" id="MobiDB-lite"/>
    </source>
</evidence>
<organism evidence="2 3">
    <name type="scientific">Diaporthe vaccinii</name>
    <dbReference type="NCBI Taxonomy" id="105482"/>
    <lineage>
        <taxon>Eukaryota</taxon>
        <taxon>Fungi</taxon>
        <taxon>Dikarya</taxon>
        <taxon>Ascomycota</taxon>
        <taxon>Pezizomycotina</taxon>
        <taxon>Sordariomycetes</taxon>
        <taxon>Sordariomycetidae</taxon>
        <taxon>Diaporthales</taxon>
        <taxon>Diaporthaceae</taxon>
        <taxon>Diaporthe</taxon>
        <taxon>Diaporthe eres species complex</taxon>
    </lineage>
</organism>
<name>A0ABR4E173_9PEZI</name>
<gene>
    <name evidence="2" type="ORF">FJTKL_01249</name>
</gene>
<dbReference type="Proteomes" id="UP001600888">
    <property type="component" value="Unassembled WGS sequence"/>
</dbReference>
<dbReference type="EMBL" id="JBAWTH010000120">
    <property type="protein sequence ID" value="KAL2276187.1"/>
    <property type="molecule type" value="Genomic_DNA"/>
</dbReference>